<evidence type="ECO:0000313" key="2">
    <source>
        <dbReference type="Proteomes" id="UP000829447"/>
    </source>
</evidence>
<keyword evidence="2" id="KW-1185">Reference proteome</keyword>
<dbReference type="Proteomes" id="UP000829447">
    <property type="component" value="Linkage Group LG8"/>
</dbReference>
<dbReference type="EMBL" id="CM040461">
    <property type="protein sequence ID" value="MCI4380948.1"/>
    <property type="molecule type" value="Genomic_DNA"/>
</dbReference>
<comment type="caution">
    <text evidence="1">The sequence shown here is derived from an EMBL/GenBank/DDBJ whole genome shotgun (WGS) entry which is preliminary data.</text>
</comment>
<protein>
    <submittedName>
        <fullName evidence="1">Uncharacterized protein</fullName>
    </submittedName>
</protein>
<organism evidence="1 2">
    <name type="scientific">Pangasianodon gigas</name>
    <name type="common">Mekong giant catfish</name>
    <name type="synonym">Pangasius gigas</name>
    <dbReference type="NCBI Taxonomy" id="30993"/>
    <lineage>
        <taxon>Eukaryota</taxon>
        <taxon>Metazoa</taxon>
        <taxon>Chordata</taxon>
        <taxon>Craniata</taxon>
        <taxon>Vertebrata</taxon>
        <taxon>Euteleostomi</taxon>
        <taxon>Actinopterygii</taxon>
        <taxon>Neopterygii</taxon>
        <taxon>Teleostei</taxon>
        <taxon>Ostariophysi</taxon>
        <taxon>Siluriformes</taxon>
        <taxon>Pangasiidae</taxon>
        <taxon>Pangasianodon</taxon>
    </lineage>
</organism>
<sequence length="97" mass="11045">MERRAAAVLLLLLCAIIFITTEGLIPPCCVRTTDKIHQQIFKKAQKYAIQSDAGPCELKALVLHVGTKKYCLDPKTEKKVKHMLGKKHRYAQKQQKQ</sequence>
<reference evidence="1 2" key="1">
    <citation type="journal article" date="2022" name="bioRxiv">
        <title>An ancient truncated duplication of the anti-Mullerian hormone receptor type 2 gene is a potential conserved master sex determinant in the Pangasiidae catfish family.</title>
        <authorList>
            <person name="Wen M."/>
            <person name="Pan Q."/>
            <person name="Jouanno E."/>
            <person name="Montfort J."/>
            <person name="Zahm M."/>
            <person name="Cabau C."/>
            <person name="Klopp C."/>
            <person name="Iampietro C."/>
            <person name="Roques C."/>
            <person name="Bouchez O."/>
            <person name="Castinel A."/>
            <person name="Donnadieu C."/>
            <person name="Parrinello H."/>
            <person name="Poncet C."/>
            <person name="Belmonte E."/>
            <person name="Gautier V."/>
            <person name="Avarre J.-C."/>
            <person name="Dugue R."/>
            <person name="Gustiano R."/>
            <person name="Ha T.T.T."/>
            <person name="Campet M."/>
            <person name="Sriphairoj K."/>
            <person name="Ribolli J."/>
            <person name="de Almeida F.L."/>
            <person name="Desvignes T."/>
            <person name="Postlethwait J.H."/>
            <person name="Bucao C.F."/>
            <person name="Robinson-Rechavi M."/>
            <person name="Bobe J."/>
            <person name="Herpin A."/>
            <person name="Guiguen Y."/>
        </authorList>
    </citation>
    <scope>NUCLEOTIDE SEQUENCE [LARGE SCALE GENOMIC DNA]</scope>
    <source>
        <strain evidence="1">YG-Dec2019</strain>
    </source>
</reference>
<evidence type="ECO:0000313" key="1">
    <source>
        <dbReference type="EMBL" id="MCI4380948.1"/>
    </source>
</evidence>
<accession>A0ACC5WPE5</accession>
<name>A0ACC5WPE5_PANGG</name>
<proteinExistence type="predicted"/>
<gene>
    <name evidence="1" type="ORF">PGIGA_G00245780</name>
</gene>